<evidence type="ECO:0000313" key="1">
    <source>
        <dbReference type="EMBL" id="PKU46766.1"/>
    </source>
</evidence>
<dbReference type="EMBL" id="KZ505698">
    <property type="protein sequence ID" value="PKU46766.1"/>
    <property type="molecule type" value="Genomic_DNA"/>
</dbReference>
<keyword evidence="2" id="KW-1185">Reference proteome</keyword>
<evidence type="ECO:0000313" key="2">
    <source>
        <dbReference type="Proteomes" id="UP000233556"/>
    </source>
</evidence>
<gene>
    <name evidence="1" type="ORF">llap_2925</name>
</gene>
<dbReference type="Proteomes" id="UP000233556">
    <property type="component" value="Unassembled WGS sequence"/>
</dbReference>
<name>A0A2I0UL33_LIMLA</name>
<dbReference type="AlphaFoldDB" id="A0A2I0UL33"/>
<sequence>MMMFLKGKVGTEGKRDDQLLQALKMRMLQDMLGKMKLVQAGICKDLITEKQRTSVDMAYHVCMTRPIMCV</sequence>
<reference evidence="2" key="1">
    <citation type="submission" date="2017-11" db="EMBL/GenBank/DDBJ databases">
        <authorList>
            <person name="Lima N.C."/>
            <person name="Parody-Merino A.M."/>
            <person name="Battley P.F."/>
            <person name="Fidler A.E."/>
            <person name="Prosdocimi F."/>
        </authorList>
    </citation>
    <scope>NUCLEOTIDE SEQUENCE [LARGE SCALE GENOMIC DNA]</scope>
</reference>
<protein>
    <submittedName>
        <fullName evidence="1">Uncharacterized protein</fullName>
    </submittedName>
</protein>
<proteinExistence type="predicted"/>
<reference evidence="2" key="2">
    <citation type="submission" date="2017-12" db="EMBL/GenBank/DDBJ databases">
        <title>Genome sequence of the Bar-tailed Godwit (Limosa lapponica baueri).</title>
        <authorList>
            <person name="Lima N.C.B."/>
            <person name="Parody-Merino A.M."/>
            <person name="Battley P.F."/>
            <person name="Fidler A.E."/>
            <person name="Prosdocimi F."/>
        </authorList>
    </citation>
    <scope>NUCLEOTIDE SEQUENCE [LARGE SCALE GENOMIC DNA]</scope>
</reference>
<organism evidence="1 2">
    <name type="scientific">Limosa lapponica baueri</name>
    <dbReference type="NCBI Taxonomy" id="1758121"/>
    <lineage>
        <taxon>Eukaryota</taxon>
        <taxon>Metazoa</taxon>
        <taxon>Chordata</taxon>
        <taxon>Craniata</taxon>
        <taxon>Vertebrata</taxon>
        <taxon>Euteleostomi</taxon>
        <taxon>Archelosauria</taxon>
        <taxon>Archosauria</taxon>
        <taxon>Dinosauria</taxon>
        <taxon>Saurischia</taxon>
        <taxon>Theropoda</taxon>
        <taxon>Coelurosauria</taxon>
        <taxon>Aves</taxon>
        <taxon>Neognathae</taxon>
        <taxon>Neoaves</taxon>
        <taxon>Charadriiformes</taxon>
        <taxon>Scolopacidae</taxon>
        <taxon>Limosa</taxon>
    </lineage>
</organism>
<accession>A0A2I0UL33</accession>